<dbReference type="AlphaFoldDB" id="A0A1I2JX43"/>
<gene>
    <name evidence="1" type="ORF">SAMN05216353_102229</name>
</gene>
<evidence type="ECO:0000313" key="2">
    <source>
        <dbReference type="Proteomes" id="UP000198897"/>
    </source>
</evidence>
<dbReference type="EMBL" id="FOOG01000002">
    <property type="protein sequence ID" value="SFF59094.1"/>
    <property type="molecule type" value="Genomic_DNA"/>
</dbReference>
<evidence type="ECO:0000313" key="1">
    <source>
        <dbReference type="EMBL" id="SFF59094.1"/>
    </source>
</evidence>
<sequence>MKNVTIKQILYNEDHNEVEFSKGLLLIDDVGPLVNWTVSLNKVEDVSFFEDLQKEGKHLQLHIIGAEGQTYQGTAAVDLIPDQRTVLMVARDELKQV</sequence>
<dbReference type="RefSeq" id="WP_089749846.1">
    <property type="nucleotide sequence ID" value="NZ_FOOG01000002.1"/>
</dbReference>
<protein>
    <submittedName>
        <fullName evidence="1">Uncharacterized protein</fullName>
    </submittedName>
</protein>
<organism evidence="1 2">
    <name type="scientific">Halobacillus alkaliphilus</name>
    <dbReference type="NCBI Taxonomy" id="396056"/>
    <lineage>
        <taxon>Bacteria</taxon>
        <taxon>Bacillati</taxon>
        <taxon>Bacillota</taxon>
        <taxon>Bacilli</taxon>
        <taxon>Bacillales</taxon>
        <taxon>Bacillaceae</taxon>
        <taxon>Halobacillus</taxon>
    </lineage>
</organism>
<keyword evidence="2" id="KW-1185">Reference proteome</keyword>
<accession>A0A1I2JX43</accession>
<reference evidence="2" key="1">
    <citation type="submission" date="2016-10" db="EMBL/GenBank/DDBJ databases">
        <authorList>
            <person name="Varghese N."/>
            <person name="Submissions S."/>
        </authorList>
    </citation>
    <scope>NUCLEOTIDE SEQUENCE [LARGE SCALE GENOMIC DNA]</scope>
    <source>
        <strain evidence="2">FP5</strain>
    </source>
</reference>
<dbReference type="Proteomes" id="UP000198897">
    <property type="component" value="Unassembled WGS sequence"/>
</dbReference>
<dbReference type="OrthoDB" id="2972526at2"/>
<name>A0A1I2JX43_9BACI</name>
<proteinExistence type="predicted"/>